<keyword evidence="10 21" id="KW-0418">Kinase</keyword>
<dbReference type="Gene3D" id="3.40.50.300">
    <property type="entry name" value="P-loop containing nucleotide triphosphate hydrolases"/>
    <property type="match status" value="1"/>
</dbReference>
<comment type="similarity">
    <text evidence="3">Belongs to the etk/wzc family.</text>
</comment>
<evidence type="ECO:0000313" key="21">
    <source>
        <dbReference type="EMBL" id="ALA60775.1"/>
    </source>
</evidence>
<keyword evidence="14" id="KW-0829">Tyrosine-protein kinase</keyword>
<dbReference type="GO" id="GO:0005886">
    <property type="term" value="C:plasma membrane"/>
    <property type="evidence" value="ECO:0007669"/>
    <property type="project" value="UniProtKB-SubCell"/>
</dbReference>
<comment type="similarity">
    <text evidence="2">Belongs to the CpsD/CapB family.</text>
</comment>
<evidence type="ECO:0000256" key="15">
    <source>
        <dbReference type="ARBA" id="ARBA00051245"/>
    </source>
</evidence>
<evidence type="ECO:0000256" key="9">
    <source>
        <dbReference type="ARBA" id="ARBA00022741"/>
    </source>
</evidence>
<evidence type="ECO:0000256" key="17">
    <source>
        <dbReference type="SAM" id="Phobius"/>
    </source>
</evidence>
<evidence type="ECO:0000256" key="4">
    <source>
        <dbReference type="ARBA" id="ARBA00011903"/>
    </source>
</evidence>
<dbReference type="Proteomes" id="UP000069205">
    <property type="component" value="Chromosome"/>
</dbReference>
<evidence type="ECO:0000256" key="14">
    <source>
        <dbReference type="ARBA" id="ARBA00023137"/>
    </source>
</evidence>
<dbReference type="AlphaFoldDB" id="A0A0K2GIJ9"/>
<dbReference type="GO" id="GO:0005524">
    <property type="term" value="F:ATP binding"/>
    <property type="evidence" value="ECO:0007669"/>
    <property type="project" value="UniProtKB-KW"/>
</dbReference>
<evidence type="ECO:0000256" key="5">
    <source>
        <dbReference type="ARBA" id="ARBA00022475"/>
    </source>
</evidence>
<feature type="domain" description="Tyrosine-protein kinase G-rich" evidence="20">
    <location>
        <begin position="404"/>
        <end position="476"/>
    </location>
</feature>
<comment type="catalytic activity">
    <reaction evidence="15">
        <text>L-tyrosyl-[protein] + ATP = O-phospho-L-tyrosyl-[protein] + ADP + H(+)</text>
        <dbReference type="Rhea" id="RHEA:10596"/>
        <dbReference type="Rhea" id="RHEA-COMP:10136"/>
        <dbReference type="Rhea" id="RHEA-COMP:20101"/>
        <dbReference type="ChEBI" id="CHEBI:15378"/>
        <dbReference type="ChEBI" id="CHEBI:30616"/>
        <dbReference type="ChEBI" id="CHEBI:46858"/>
        <dbReference type="ChEBI" id="CHEBI:61978"/>
        <dbReference type="ChEBI" id="CHEBI:456216"/>
        <dbReference type="EC" id="2.7.10.2"/>
    </reaction>
</comment>
<dbReference type="STRING" id="42253.NITMOv2_4400"/>
<dbReference type="Pfam" id="PF13807">
    <property type="entry name" value="GNVR"/>
    <property type="match status" value="1"/>
</dbReference>
<dbReference type="RefSeq" id="WP_053381577.1">
    <property type="nucleotide sequence ID" value="NZ_CP011801.1"/>
</dbReference>
<dbReference type="EC" id="2.7.10.2" evidence="4"/>
<feature type="domain" description="AAA" evidence="19">
    <location>
        <begin position="557"/>
        <end position="688"/>
    </location>
</feature>
<accession>A0A0K2GIJ9</accession>
<organism evidence="21 22">
    <name type="scientific">Nitrospira moscoviensis</name>
    <dbReference type="NCBI Taxonomy" id="42253"/>
    <lineage>
        <taxon>Bacteria</taxon>
        <taxon>Pseudomonadati</taxon>
        <taxon>Nitrospirota</taxon>
        <taxon>Nitrospiria</taxon>
        <taxon>Nitrospirales</taxon>
        <taxon>Nitrospiraceae</taxon>
        <taxon>Nitrospira</taxon>
    </lineage>
</organism>
<evidence type="ECO:0000256" key="6">
    <source>
        <dbReference type="ARBA" id="ARBA00022519"/>
    </source>
</evidence>
<keyword evidence="12 17" id="KW-1133">Transmembrane helix</keyword>
<dbReference type="InterPro" id="IPR032807">
    <property type="entry name" value="GNVR"/>
</dbReference>
<keyword evidence="7 21" id="KW-0808">Transferase</keyword>
<evidence type="ECO:0000256" key="16">
    <source>
        <dbReference type="SAM" id="MobiDB-lite"/>
    </source>
</evidence>
<comment type="subcellular location">
    <subcellularLocation>
        <location evidence="1">Cell inner membrane</location>
        <topology evidence="1">Multi-pass membrane protein</topology>
    </subcellularLocation>
</comment>
<evidence type="ECO:0000256" key="13">
    <source>
        <dbReference type="ARBA" id="ARBA00023136"/>
    </source>
</evidence>
<dbReference type="InterPro" id="IPR025669">
    <property type="entry name" value="AAA_dom"/>
</dbReference>
<dbReference type="SUPFAM" id="SSF52540">
    <property type="entry name" value="P-loop containing nucleoside triphosphate hydrolases"/>
    <property type="match status" value="1"/>
</dbReference>
<keyword evidence="13 17" id="KW-0472">Membrane</keyword>
<keyword evidence="8 17" id="KW-0812">Transmembrane</keyword>
<dbReference type="PANTHER" id="PTHR32309:SF13">
    <property type="entry name" value="FERRIC ENTEROBACTIN TRANSPORT PROTEIN FEPE"/>
    <property type="match status" value="1"/>
</dbReference>
<keyword evidence="11" id="KW-0067">ATP-binding</keyword>
<evidence type="ECO:0000256" key="8">
    <source>
        <dbReference type="ARBA" id="ARBA00022692"/>
    </source>
</evidence>
<dbReference type="EMBL" id="CP011801">
    <property type="protein sequence ID" value="ALA60775.1"/>
    <property type="molecule type" value="Genomic_DNA"/>
</dbReference>
<evidence type="ECO:0000256" key="7">
    <source>
        <dbReference type="ARBA" id="ARBA00022679"/>
    </source>
</evidence>
<sequence>MERRNGLPADRTAPGAADEPEHPLREYASACRQHARLIVLIGCGFAAAAGMWSVLQTPVYQSRATVVIESQAPGGLEKDKSYYHLDNSPEYFQTHFELLKSHQVIRRAVDQLKLSNRPEYQPQPSLLDKVLPKWVQAWWQPKKKEGPLAEEAEQERLLKAFLNNVEIMPIRGARLAHVTVSSVDPAFAALAANTLVSVYVERNQELSSIAREQAARWFTTHLEGLREKVQAAQEALYLYRAKHGLLTGEERKSLAGQTMAELNSQLVKTEMAKAAAYSRLQQVESALNTQGQPGSGGGWPELDSLTQVLNSQLIQMLRAQEIALSSQVADLSEKYGPLHPDRAQKHAELQNLRQRIKQEVQKIYDSLKHEYNMTVAQERAVQAAIARYGNDKIRLEKNEIEHGMLEREAESSLHVYNLFLKATKESDLSAGMQTNNVYLADPATPSAVPAKPKTKLNIVLALMTGLMSGVGLAIVLEARNKKLQDPGDVERYLPEVSLLGVVPLLPKASTPEKALVHPDAMSPAAESIRIIRTGLLLSRPDTLPSRVLITSPGDNEGKTTLAVNLALALARLERRRVVLVDVDFRKPNPHRIYEVGLHKTSAPGLAQLLAGQADIADVVHDSFVPNLSIVPSGDRPGNPTELLHSKYLTQLLEWALRQDCHMILDCPPTLPFADTAVLASKVDGVLMVVCAGKTTREACRLAIQRMAFAGGKMLGVVMQKARVEDSPYYTAYYQEQA</sequence>
<name>A0A0K2GIJ9_NITMO</name>
<dbReference type="Pfam" id="PF02706">
    <property type="entry name" value="Wzz"/>
    <property type="match status" value="1"/>
</dbReference>
<dbReference type="Pfam" id="PF13614">
    <property type="entry name" value="AAA_31"/>
    <property type="match status" value="1"/>
</dbReference>
<dbReference type="PATRIC" id="fig|42253.5.peg.4341"/>
<feature type="transmembrane region" description="Helical" evidence="17">
    <location>
        <begin position="35"/>
        <end position="55"/>
    </location>
</feature>
<dbReference type="PANTHER" id="PTHR32309">
    <property type="entry name" value="TYROSINE-PROTEIN KINASE"/>
    <property type="match status" value="1"/>
</dbReference>
<evidence type="ECO:0000256" key="3">
    <source>
        <dbReference type="ARBA" id="ARBA00008883"/>
    </source>
</evidence>
<evidence type="ECO:0000256" key="1">
    <source>
        <dbReference type="ARBA" id="ARBA00004429"/>
    </source>
</evidence>
<evidence type="ECO:0000256" key="10">
    <source>
        <dbReference type="ARBA" id="ARBA00022777"/>
    </source>
</evidence>
<gene>
    <name evidence="21" type="ORF">NITMOv2_4400</name>
</gene>
<feature type="domain" description="Polysaccharide chain length determinant N-terminal" evidence="18">
    <location>
        <begin position="24"/>
        <end position="112"/>
    </location>
</feature>
<feature type="region of interest" description="Disordered" evidence="16">
    <location>
        <begin position="1"/>
        <end position="21"/>
    </location>
</feature>
<keyword evidence="6" id="KW-0997">Cell inner membrane</keyword>
<dbReference type="KEGG" id="nmv:NITMOv2_4400"/>
<dbReference type="CDD" id="cd05387">
    <property type="entry name" value="BY-kinase"/>
    <property type="match status" value="1"/>
</dbReference>
<evidence type="ECO:0000256" key="11">
    <source>
        <dbReference type="ARBA" id="ARBA00022840"/>
    </source>
</evidence>
<dbReference type="GO" id="GO:0004715">
    <property type="term" value="F:non-membrane spanning protein tyrosine kinase activity"/>
    <property type="evidence" value="ECO:0007669"/>
    <property type="project" value="UniProtKB-EC"/>
</dbReference>
<dbReference type="InterPro" id="IPR003856">
    <property type="entry name" value="LPS_length_determ_N"/>
</dbReference>
<reference evidence="21 22" key="1">
    <citation type="journal article" date="2015" name="Proc. Natl. Acad. Sci. U.S.A.">
        <title>Expanded metabolic versatility of ubiquitous nitrite-oxidizing bacteria from the genus Nitrospira.</title>
        <authorList>
            <person name="Koch H."/>
            <person name="Lucker S."/>
            <person name="Albertsen M."/>
            <person name="Kitzinger K."/>
            <person name="Herbold C."/>
            <person name="Spieck E."/>
            <person name="Nielsen P.H."/>
            <person name="Wagner M."/>
            <person name="Daims H."/>
        </authorList>
    </citation>
    <scope>NUCLEOTIDE SEQUENCE [LARGE SCALE GENOMIC DNA]</scope>
    <source>
        <strain evidence="21 22">NSP M-1</strain>
    </source>
</reference>
<dbReference type="OrthoDB" id="9812433at2"/>
<evidence type="ECO:0000256" key="2">
    <source>
        <dbReference type="ARBA" id="ARBA00007316"/>
    </source>
</evidence>
<protein>
    <recommendedName>
        <fullName evidence="4">non-specific protein-tyrosine kinase</fullName>
        <ecNumber evidence="4">2.7.10.2</ecNumber>
    </recommendedName>
</protein>
<dbReference type="InterPro" id="IPR005702">
    <property type="entry name" value="Wzc-like_C"/>
</dbReference>
<dbReference type="InterPro" id="IPR050445">
    <property type="entry name" value="Bact_polysacc_biosynth/exp"/>
</dbReference>
<evidence type="ECO:0000313" key="22">
    <source>
        <dbReference type="Proteomes" id="UP000069205"/>
    </source>
</evidence>
<dbReference type="InterPro" id="IPR027417">
    <property type="entry name" value="P-loop_NTPase"/>
</dbReference>
<keyword evidence="9" id="KW-0547">Nucleotide-binding</keyword>
<dbReference type="NCBIfam" id="TIGR01007">
    <property type="entry name" value="eps_fam"/>
    <property type="match status" value="1"/>
</dbReference>
<evidence type="ECO:0000259" key="19">
    <source>
        <dbReference type="Pfam" id="PF13614"/>
    </source>
</evidence>
<evidence type="ECO:0000259" key="18">
    <source>
        <dbReference type="Pfam" id="PF02706"/>
    </source>
</evidence>
<proteinExistence type="inferred from homology"/>
<keyword evidence="5" id="KW-1003">Cell membrane</keyword>
<keyword evidence="22" id="KW-1185">Reference proteome</keyword>
<evidence type="ECO:0000259" key="20">
    <source>
        <dbReference type="Pfam" id="PF13807"/>
    </source>
</evidence>
<evidence type="ECO:0000256" key="12">
    <source>
        <dbReference type="ARBA" id="ARBA00022989"/>
    </source>
</evidence>